<protein>
    <submittedName>
        <fullName evidence="2">Uncharacterized protein</fullName>
    </submittedName>
</protein>
<dbReference type="AlphaFoldDB" id="A0A067SJ09"/>
<accession>A0A067SJ09</accession>
<evidence type="ECO:0000256" key="1">
    <source>
        <dbReference type="SAM" id="MobiDB-lite"/>
    </source>
</evidence>
<sequence>MKYKLTSFYTLAACTSTPGLRCSTFYIHHHSSFAIAPRLANCLRWVAPPPFCRRDHTSSITAAQHGPITTTTTTIAGSSIRVDVANTAPHLPPQPPWTAISPRRRGQSSHTSTSTTSDIEWISHNHRRLRFHRRYSWRLHHDLRH</sequence>
<feature type="compositionally biased region" description="Low complexity" evidence="1">
    <location>
        <begin position="108"/>
        <end position="117"/>
    </location>
</feature>
<dbReference type="HOGENOM" id="CLU_1786998_0_0_1"/>
<proteinExistence type="predicted"/>
<name>A0A067SJ09_GALM3</name>
<organism evidence="2 3">
    <name type="scientific">Galerina marginata (strain CBS 339.88)</name>
    <dbReference type="NCBI Taxonomy" id="685588"/>
    <lineage>
        <taxon>Eukaryota</taxon>
        <taxon>Fungi</taxon>
        <taxon>Dikarya</taxon>
        <taxon>Basidiomycota</taxon>
        <taxon>Agaricomycotina</taxon>
        <taxon>Agaricomycetes</taxon>
        <taxon>Agaricomycetidae</taxon>
        <taxon>Agaricales</taxon>
        <taxon>Agaricineae</taxon>
        <taxon>Strophariaceae</taxon>
        <taxon>Galerina</taxon>
    </lineage>
</organism>
<reference evidence="3" key="1">
    <citation type="journal article" date="2014" name="Proc. Natl. Acad. Sci. U.S.A.">
        <title>Extensive sampling of basidiomycete genomes demonstrates inadequacy of the white-rot/brown-rot paradigm for wood decay fungi.</title>
        <authorList>
            <person name="Riley R."/>
            <person name="Salamov A.A."/>
            <person name="Brown D.W."/>
            <person name="Nagy L.G."/>
            <person name="Floudas D."/>
            <person name="Held B.W."/>
            <person name="Levasseur A."/>
            <person name="Lombard V."/>
            <person name="Morin E."/>
            <person name="Otillar R."/>
            <person name="Lindquist E.A."/>
            <person name="Sun H."/>
            <person name="LaButti K.M."/>
            <person name="Schmutz J."/>
            <person name="Jabbour D."/>
            <person name="Luo H."/>
            <person name="Baker S.E."/>
            <person name="Pisabarro A.G."/>
            <person name="Walton J.D."/>
            <person name="Blanchette R.A."/>
            <person name="Henrissat B."/>
            <person name="Martin F."/>
            <person name="Cullen D."/>
            <person name="Hibbett D.S."/>
            <person name="Grigoriev I.V."/>
        </authorList>
    </citation>
    <scope>NUCLEOTIDE SEQUENCE [LARGE SCALE GENOMIC DNA]</scope>
    <source>
        <strain evidence="3">CBS 339.88</strain>
    </source>
</reference>
<dbReference type="EMBL" id="KL142395">
    <property type="protein sequence ID" value="KDR70886.1"/>
    <property type="molecule type" value="Genomic_DNA"/>
</dbReference>
<dbReference type="Proteomes" id="UP000027222">
    <property type="component" value="Unassembled WGS sequence"/>
</dbReference>
<gene>
    <name evidence="2" type="ORF">GALMADRAFT_812547</name>
</gene>
<evidence type="ECO:0000313" key="2">
    <source>
        <dbReference type="EMBL" id="KDR70886.1"/>
    </source>
</evidence>
<keyword evidence="3" id="KW-1185">Reference proteome</keyword>
<evidence type="ECO:0000313" key="3">
    <source>
        <dbReference type="Proteomes" id="UP000027222"/>
    </source>
</evidence>
<feature type="region of interest" description="Disordered" evidence="1">
    <location>
        <begin position="87"/>
        <end position="117"/>
    </location>
</feature>